<protein>
    <submittedName>
        <fullName evidence="1">Uncharacterized protein</fullName>
    </submittedName>
</protein>
<dbReference type="EMBL" id="MTPU01000052">
    <property type="protein sequence ID" value="OPH09286.1"/>
    <property type="molecule type" value="Genomic_DNA"/>
</dbReference>
<name>A0A9Q5QVR7_9CYAN</name>
<organism evidence="1 2">
    <name type="scientific">Cylindrospermopsis raciborskii CENA302</name>
    <dbReference type="NCBI Taxonomy" id="1170768"/>
    <lineage>
        <taxon>Bacteria</taxon>
        <taxon>Bacillati</taxon>
        <taxon>Cyanobacteriota</taxon>
        <taxon>Cyanophyceae</taxon>
        <taxon>Nostocales</taxon>
        <taxon>Aphanizomenonaceae</taxon>
        <taxon>Cylindrospermopsis</taxon>
    </lineage>
</organism>
<sequence>MFISVPISALNLAPVIENIKIINMVLKACNPYPVKKIKFFWYGGTRIYFAGYENLFIEGPVYLYSTKH</sequence>
<comment type="caution">
    <text evidence="1">The sequence shown here is derived from an EMBL/GenBank/DDBJ whole genome shotgun (WGS) entry which is preliminary data.</text>
</comment>
<reference evidence="1 2" key="1">
    <citation type="submission" date="2017-01" db="EMBL/GenBank/DDBJ databases">
        <authorList>
            <person name="Abreu V.A."/>
            <person name="Popin R.V."/>
            <person name="Rigonato J."/>
            <person name="Andreote A.P."/>
            <person name="Schaker P.C."/>
            <person name="Hoff-Risseti C."/>
            <person name="Alvarenga D.O."/>
            <person name="Varani A.M."/>
            <person name="Fiore M.F."/>
        </authorList>
    </citation>
    <scope>NUCLEOTIDE SEQUENCE [LARGE SCALE GENOMIC DNA]</scope>
    <source>
        <strain evidence="1 2">CENA302</strain>
    </source>
</reference>
<dbReference type="Proteomes" id="UP000190056">
    <property type="component" value="Unassembled WGS sequence"/>
</dbReference>
<proteinExistence type="predicted"/>
<evidence type="ECO:0000313" key="2">
    <source>
        <dbReference type="Proteomes" id="UP000190056"/>
    </source>
</evidence>
<dbReference type="AlphaFoldDB" id="A0A9Q5QVR7"/>
<evidence type="ECO:0000313" key="1">
    <source>
        <dbReference type="EMBL" id="OPH09286.1"/>
    </source>
</evidence>
<accession>A0A9Q5QVR7</accession>
<gene>
    <name evidence="1" type="ORF">CENA302_11570</name>
</gene>